<dbReference type="Pfam" id="PF07992">
    <property type="entry name" value="Pyr_redox_2"/>
    <property type="match status" value="1"/>
</dbReference>
<evidence type="ECO:0000256" key="1">
    <source>
        <dbReference type="ARBA" id="ARBA00022723"/>
    </source>
</evidence>
<dbReference type="InterPro" id="IPR036188">
    <property type="entry name" value="FAD/NAD-bd_sf"/>
</dbReference>
<accession>C6HY63</accession>
<keyword evidence="3" id="KW-0411">Iron-sulfur</keyword>
<keyword evidence="1" id="KW-0479">Metal-binding</keyword>
<evidence type="ECO:0000313" key="5">
    <source>
        <dbReference type="EMBL" id="EES52414.1"/>
    </source>
</evidence>
<dbReference type="InterPro" id="IPR028261">
    <property type="entry name" value="DPD_II"/>
</dbReference>
<dbReference type="PRINTS" id="PR00419">
    <property type="entry name" value="ADXRDTASE"/>
</dbReference>
<dbReference type="Gene3D" id="3.30.70.20">
    <property type="match status" value="1"/>
</dbReference>
<dbReference type="Pfam" id="PF12838">
    <property type="entry name" value="Fer4_7"/>
    <property type="match status" value="1"/>
</dbReference>
<dbReference type="PANTHER" id="PTHR43100:SF1">
    <property type="entry name" value="GLUTAMATE SYNTHASE [NADPH] SMALL CHAIN"/>
    <property type="match status" value="1"/>
</dbReference>
<protein>
    <submittedName>
        <fullName evidence="5">Pyridine nucleotide-disulphide oxidoreductase</fullName>
    </submittedName>
</protein>
<dbReference type="SUPFAM" id="SSF54862">
    <property type="entry name" value="4Fe-4S ferredoxins"/>
    <property type="match status" value="1"/>
</dbReference>
<name>C6HY63_9BACT</name>
<keyword evidence="2" id="KW-0408">Iron</keyword>
<dbReference type="GO" id="GO:0046872">
    <property type="term" value="F:metal ion binding"/>
    <property type="evidence" value="ECO:0007669"/>
    <property type="project" value="UniProtKB-KW"/>
</dbReference>
<feature type="domain" description="4Fe-4S ferredoxin-type" evidence="4">
    <location>
        <begin position="577"/>
        <end position="606"/>
    </location>
</feature>
<dbReference type="PROSITE" id="PS51379">
    <property type="entry name" value="4FE4S_FER_2"/>
    <property type="match status" value="2"/>
</dbReference>
<sequence>MKGKYKLHIPDYQYYADQVACRKACPVGTDAGGYVQAIAQGRYERAYAIARGPNPFASVCGWVCNAPCETACTRGNIDAPVTIRALKRFVTEKFGAEAVSDPASTLRYSTAPGVPYGKATGPKVAIVGGGPAGLTAAHDLARLGYRVTIFEAQDRLGGLFYLVPEYRLPRPLFQAEIAAILSMGVEARLNVKVGRDVTLAQLREEYAAVVLSSGAWGSRQVPFEGRELEGVYSALPFLQSVYHRHDPLPIGPRPVVVGAGNVAMDVVRTAIRVPGVEKVTVVTLETWDEMPADDLEIEDAVHEGAEFAVRLGTKRILGSGGRFEGLEVKKVLSVFDDQGRFSPTFDEEKISVVHGSSVTFAIGQVIDTTYVPEDLEGIVGRNGVIRANMHTMDTGVPGVFAAGDVVTGPRIFIDAIAGGQKAAQSVHAYLMKRGVAKNLSGISTPIPHRANPSPIWPEDFNKKGYYTIERKNPDLLHPDFRRTNFDLAELSMTEEQARTQASRCLTCHVNPIFEGHKCVLCGGCVDVCPEYALKMVPLTDVDLEHGKVEPLVEAFTETEITLDHIEEPVVQTLSQSTAMIWDGMRCIRCGLCAKRCPTGAIAMEHLEIKQEVALQ</sequence>
<dbReference type="SUPFAM" id="SSF46548">
    <property type="entry name" value="alpha-helical ferredoxin"/>
    <property type="match status" value="1"/>
</dbReference>
<dbReference type="Proteomes" id="UP000009374">
    <property type="component" value="Unassembled WGS sequence"/>
</dbReference>
<proteinExistence type="predicted"/>
<dbReference type="Gene3D" id="1.10.1060.10">
    <property type="entry name" value="Alpha-helical ferredoxin"/>
    <property type="match status" value="1"/>
</dbReference>
<dbReference type="AlphaFoldDB" id="C6HY63"/>
<dbReference type="InterPro" id="IPR051394">
    <property type="entry name" value="Glutamate_Synthase"/>
</dbReference>
<dbReference type="SUPFAM" id="SSF51971">
    <property type="entry name" value="Nucleotide-binding domain"/>
    <property type="match status" value="2"/>
</dbReference>
<feature type="domain" description="4Fe-4S ferredoxin-type" evidence="4">
    <location>
        <begin position="509"/>
        <end position="538"/>
    </location>
</feature>
<evidence type="ECO:0000256" key="3">
    <source>
        <dbReference type="ARBA" id="ARBA00023014"/>
    </source>
</evidence>
<dbReference type="EMBL" id="GG693877">
    <property type="protein sequence ID" value="EES52414.1"/>
    <property type="molecule type" value="Genomic_DNA"/>
</dbReference>
<dbReference type="PANTHER" id="PTHR43100">
    <property type="entry name" value="GLUTAMATE SYNTHASE [NADPH] SMALL CHAIN"/>
    <property type="match status" value="1"/>
</dbReference>
<dbReference type="InterPro" id="IPR017900">
    <property type="entry name" value="4Fe4S_Fe_S_CS"/>
</dbReference>
<keyword evidence="6" id="KW-1185">Reference proteome</keyword>
<organism evidence="5 6">
    <name type="scientific">Leptospirillum ferrodiazotrophum</name>
    <dbReference type="NCBI Taxonomy" id="412449"/>
    <lineage>
        <taxon>Bacteria</taxon>
        <taxon>Pseudomonadati</taxon>
        <taxon>Nitrospirota</taxon>
        <taxon>Nitrospiria</taxon>
        <taxon>Nitrospirales</taxon>
        <taxon>Nitrospiraceae</taxon>
        <taxon>Leptospirillum</taxon>
    </lineage>
</organism>
<reference evidence="5 6" key="1">
    <citation type="journal article" date="2009" name="Appl. Environ. Microbiol.">
        <title>Community genomic and proteomic analyses of chemoautotrophic iron-oxidizing "Leptospirillum rubarum" (Group II) and "Leptospirillum ferrodiazotrophum" (Group III) bacteria in acid mine drainage biofilms.</title>
        <authorList>
            <person name="Goltsman D.S."/>
            <person name="Denef V.J."/>
            <person name="Singer S.W."/>
            <person name="VerBerkmoes N.C."/>
            <person name="Lefsrud M."/>
            <person name="Mueller R.S."/>
            <person name="Dick G.J."/>
            <person name="Sun C.L."/>
            <person name="Wheeler K.E."/>
            <person name="Zemla A."/>
            <person name="Baker B.J."/>
            <person name="Hauser L."/>
            <person name="Land M."/>
            <person name="Shah M.B."/>
            <person name="Thelen M.P."/>
            <person name="Hettich R.L."/>
            <person name="Banfield J.F."/>
        </authorList>
    </citation>
    <scope>NUCLEOTIDE SEQUENCE [LARGE SCALE GENOMIC DNA]</scope>
</reference>
<dbReference type="Gene3D" id="3.50.50.60">
    <property type="entry name" value="FAD/NAD(P)-binding domain"/>
    <property type="match status" value="3"/>
</dbReference>
<evidence type="ECO:0000313" key="6">
    <source>
        <dbReference type="Proteomes" id="UP000009374"/>
    </source>
</evidence>
<evidence type="ECO:0000256" key="2">
    <source>
        <dbReference type="ARBA" id="ARBA00023004"/>
    </source>
</evidence>
<evidence type="ECO:0000259" key="4">
    <source>
        <dbReference type="PROSITE" id="PS51379"/>
    </source>
</evidence>
<dbReference type="InterPro" id="IPR023753">
    <property type="entry name" value="FAD/NAD-binding_dom"/>
</dbReference>
<dbReference type="Pfam" id="PF14691">
    <property type="entry name" value="Fer4_20"/>
    <property type="match status" value="1"/>
</dbReference>
<dbReference type="InterPro" id="IPR009051">
    <property type="entry name" value="Helical_ferredxn"/>
</dbReference>
<dbReference type="GO" id="GO:0016491">
    <property type="term" value="F:oxidoreductase activity"/>
    <property type="evidence" value="ECO:0007669"/>
    <property type="project" value="InterPro"/>
</dbReference>
<gene>
    <name evidence="5" type="ORF">UBAL3_94170021</name>
</gene>
<dbReference type="PROSITE" id="PS00198">
    <property type="entry name" value="4FE4S_FER_1"/>
    <property type="match status" value="1"/>
</dbReference>
<dbReference type="GO" id="GO:0051536">
    <property type="term" value="F:iron-sulfur cluster binding"/>
    <property type="evidence" value="ECO:0007669"/>
    <property type="project" value="UniProtKB-KW"/>
</dbReference>
<dbReference type="InterPro" id="IPR017896">
    <property type="entry name" value="4Fe4S_Fe-S-bd"/>
</dbReference>